<evidence type="ECO:0000256" key="3">
    <source>
        <dbReference type="ARBA" id="ARBA00022737"/>
    </source>
</evidence>
<dbReference type="InterPro" id="IPR002478">
    <property type="entry name" value="PUA"/>
</dbReference>
<keyword evidence="2" id="KW-0853">WD repeat</keyword>
<dbReference type="FunFam" id="2.30.130.10:FF:000002">
    <property type="entry name" value="60S ribosome subunit biogenesis protein NIP7 homolog"/>
    <property type="match status" value="1"/>
</dbReference>
<evidence type="ECO:0000313" key="7">
    <source>
        <dbReference type="Proteomes" id="UP000006038"/>
    </source>
</evidence>
<dbReference type="SMART" id="SM00359">
    <property type="entry name" value="PUA"/>
    <property type="match status" value="1"/>
</dbReference>
<dbReference type="InterPro" id="IPR015947">
    <property type="entry name" value="PUA-like_sf"/>
</dbReference>
<proteinExistence type="inferred from homology"/>
<dbReference type="PANTHER" id="PTHR11227">
    <property type="entry name" value="WD-REPEAT PROTEIN INTERACTING WITH PHOSPHOINOSIDES WIPI -RELATED"/>
    <property type="match status" value="1"/>
</dbReference>
<keyword evidence="7" id="KW-1185">Reference proteome</keyword>
<dbReference type="Gene3D" id="2.130.10.10">
    <property type="entry name" value="YVTN repeat-like/Quinoprotein amine dehydrogenase"/>
    <property type="match status" value="1"/>
</dbReference>
<dbReference type="Gramene" id="OB07G31230.1">
    <property type="protein sequence ID" value="OB07G31230.1"/>
    <property type="gene ID" value="OB07G31230"/>
</dbReference>
<organism evidence="6">
    <name type="scientific">Oryza brachyantha</name>
    <name type="common">malo sina</name>
    <dbReference type="NCBI Taxonomy" id="4533"/>
    <lineage>
        <taxon>Eukaryota</taxon>
        <taxon>Viridiplantae</taxon>
        <taxon>Streptophyta</taxon>
        <taxon>Embryophyta</taxon>
        <taxon>Tracheophyta</taxon>
        <taxon>Spermatophyta</taxon>
        <taxon>Magnoliopsida</taxon>
        <taxon>Liliopsida</taxon>
        <taxon>Poales</taxon>
        <taxon>Poaceae</taxon>
        <taxon>BOP clade</taxon>
        <taxon>Oryzoideae</taxon>
        <taxon>Oryzeae</taxon>
        <taxon>Oryzinae</taxon>
        <taxon>Oryza</taxon>
    </lineage>
</organism>
<dbReference type="SMART" id="SM00320">
    <property type="entry name" value="WD40"/>
    <property type="match status" value="2"/>
</dbReference>
<dbReference type="InterPro" id="IPR015943">
    <property type="entry name" value="WD40/YVTN_repeat-like_dom_sf"/>
</dbReference>
<dbReference type="InterPro" id="IPR005155">
    <property type="entry name" value="UPF0113_PUA"/>
</dbReference>
<comment type="subcellular location">
    <subcellularLocation>
        <location evidence="1">Preautophagosomal structure membrane</location>
        <topology evidence="1">Peripheral membrane protein</topology>
    </subcellularLocation>
</comment>
<protein>
    <recommendedName>
        <fullName evidence="5">PUA domain-containing protein</fullName>
    </recommendedName>
</protein>
<dbReference type="STRING" id="4533.J3MNZ1"/>
<dbReference type="InterPro" id="IPR036974">
    <property type="entry name" value="PUA_sf"/>
</dbReference>
<comment type="similarity">
    <text evidence="4">Belongs to the WD repeat PROPPIN family.</text>
</comment>
<sequence>MLQVHRLADDHVYVRAHRSAAAAFALSHDGRLLATAGSKGTLVRIFSTSDGKLLQEVRRGSGRANIYSIAFSFDSKWLVVSSDKGTIHVFRINVELASASSESSSGHNATEAPSAKTPQRSSSYMKGLLLPSYFTSERSLAQFHLREGVKYLVAFSIRPNIVIIVGMDGSFYRCQFDPENGGEMKQLQYTAHYHLNHDRLPRVIASNSLVLCDSVSLPAYIHMRGWAPPTINFTHGGAFHLTVHALDLLAAHARRRVWLKPDTERSFLFGNSVPKSSLARITENTQANDGVVVMSMADVPLGFGVAVKSAQDCRKADTNAVIVLHQADAGEYLRREEELM</sequence>
<evidence type="ECO:0000256" key="1">
    <source>
        <dbReference type="ARBA" id="ARBA00004623"/>
    </source>
</evidence>
<dbReference type="PROSITE" id="PS50890">
    <property type="entry name" value="PUA"/>
    <property type="match status" value="1"/>
</dbReference>
<dbReference type="eggNOG" id="KOG2111">
    <property type="taxonomic scope" value="Eukaryota"/>
</dbReference>
<dbReference type="AlphaFoldDB" id="J3MNZ1"/>
<reference evidence="6" key="2">
    <citation type="submission" date="2013-04" db="UniProtKB">
        <authorList>
            <consortium name="EnsemblPlants"/>
        </authorList>
    </citation>
    <scope>IDENTIFICATION</scope>
</reference>
<dbReference type="SUPFAM" id="SSF88697">
    <property type="entry name" value="PUA domain-like"/>
    <property type="match status" value="1"/>
</dbReference>
<dbReference type="eggNOG" id="KOG3492">
    <property type="taxonomic scope" value="Eukaryota"/>
</dbReference>
<evidence type="ECO:0000256" key="2">
    <source>
        <dbReference type="ARBA" id="ARBA00022574"/>
    </source>
</evidence>
<dbReference type="CDD" id="cd21151">
    <property type="entry name" value="PUA_Nip7-like"/>
    <property type="match status" value="1"/>
</dbReference>
<dbReference type="InterPro" id="IPR001680">
    <property type="entry name" value="WD40_rpt"/>
</dbReference>
<dbReference type="SUPFAM" id="SSF50978">
    <property type="entry name" value="WD40 repeat-like"/>
    <property type="match status" value="1"/>
</dbReference>
<dbReference type="GO" id="GO:0003723">
    <property type="term" value="F:RNA binding"/>
    <property type="evidence" value="ECO:0007669"/>
    <property type="project" value="InterPro"/>
</dbReference>
<dbReference type="InterPro" id="IPR048720">
    <property type="entry name" value="PROPPIN"/>
</dbReference>
<reference evidence="6" key="1">
    <citation type="journal article" date="2013" name="Nat. Commun.">
        <title>Whole-genome sequencing of Oryza brachyantha reveals mechanisms underlying Oryza genome evolution.</title>
        <authorList>
            <person name="Chen J."/>
            <person name="Huang Q."/>
            <person name="Gao D."/>
            <person name="Wang J."/>
            <person name="Lang Y."/>
            <person name="Liu T."/>
            <person name="Li B."/>
            <person name="Bai Z."/>
            <person name="Luis Goicoechea J."/>
            <person name="Liang C."/>
            <person name="Chen C."/>
            <person name="Zhang W."/>
            <person name="Sun S."/>
            <person name="Liao Y."/>
            <person name="Zhang X."/>
            <person name="Yang L."/>
            <person name="Song C."/>
            <person name="Wang M."/>
            <person name="Shi J."/>
            <person name="Liu G."/>
            <person name="Liu J."/>
            <person name="Zhou H."/>
            <person name="Zhou W."/>
            <person name="Yu Q."/>
            <person name="An N."/>
            <person name="Chen Y."/>
            <person name="Cai Q."/>
            <person name="Wang B."/>
            <person name="Liu B."/>
            <person name="Min J."/>
            <person name="Huang Y."/>
            <person name="Wu H."/>
            <person name="Li Z."/>
            <person name="Zhang Y."/>
            <person name="Yin Y."/>
            <person name="Song W."/>
            <person name="Jiang J."/>
            <person name="Jackson S.A."/>
            <person name="Wing R.A."/>
            <person name="Wang J."/>
            <person name="Chen M."/>
        </authorList>
    </citation>
    <scope>NUCLEOTIDE SEQUENCE [LARGE SCALE GENOMIC DNA]</scope>
    <source>
        <strain evidence="6">cv. IRGC 101232</strain>
    </source>
</reference>
<dbReference type="EnsemblPlants" id="OB07G31230.1">
    <property type="protein sequence ID" value="OB07G31230.1"/>
    <property type="gene ID" value="OB07G31230"/>
</dbReference>
<evidence type="ECO:0000313" key="6">
    <source>
        <dbReference type="EnsemblPlants" id="OB07G31230.1"/>
    </source>
</evidence>
<accession>J3MNZ1</accession>
<dbReference type="Proteomes" id="UP000006038">
    <property type="component" value="Chromosome 7"/>
</dbReference>
<dbReference type="HOGENOM" id="CLU_817302_0_0_1"/>
<keyword evidence="3" id="KW-0677">Repeat</keyword>
<evidence type="ECO:0000259" key="5">
    <source>
        <dbReference type="SMART" id="SM00359"/>
    </source>
</evidence>
<dbReference type="InterPro" id="IPR036322">
    <property type="entry name" value="WD40_repeat_dom_sf"/>
</dbReference>
<dbReference type="Pfam" id="PF03657">
    <property type="entry name" value="UPF0113"/>
    <property type="match status" value="1"/>
</dbReference>
<evidence type="ECO:0000256" key="4">
    <source>
        <dbReference type="ARBA" id="ARBA00025740"/>
    </source>
</evidence>
<dbReference type="Gene3D" id="2.30.130.10">
    <property type="entry name" value="PUA domain"/>
    <property type="match status" value="1"/>
</dbReference>
<dbReference type="Pfam" id="PF21032">
    <property type="entry name" value="PROPPIN"/>
    <property type="match status" value="1"/>
</dbReference>
<dbReference type="GO" id="GO:0034045">
    <property type="term" value="C:phagophore assembly site membrane"/>
    <property type="evidence" value="ECO:0007669"/>
    <property type="project" value="UniProtKB-SubCell"/>
</dbReference>
<name>J3MNZ1_ORYBR</name>
<feature type="domain" description="PUA" evidence="5">
    <location>
        <begin position="255"/>
        <end position="330"/>
    </location>
</feature>